<dbReference type="NCBIfam" id="NF033537">
    <property type="entry name" value="lasso_biosyn_B2"/>
    <property type="match status" value="1"/>
</dbReference>
<dbReference type="InterPro" id="IPR053521">
    <property type="entry name" value="McjB-like"/>
</dbReference>
<dbReference type="AlphaFoldDB" id="A0AAJ4S530"/>
<evidence type="ECO:0000313" key="2">
    <source>
        <dbReference type="EMBL" id="RSV04741.1"/>
    </source>
</evidence>
<organism evidence="2 3">
    <name type="scientific">Sphingomonas koreensis</name>
    <dbReference type="NCBI Taxonomy" id="93064"/>
    <lineage>
        <taxon>Bacteria</taxon>
        <taxon>Pseudomonadati</taxon>
        <taxon>Pseudomonadota</taxon>
        <taxon>Alphaproteobacteria</taxon>
        <taxon>Sphingomonadales</taxon>
        <taxon>Sphingomonadaceae</taxon>
        <taxon>Sphingomonas</taxon>
    </lineage>
</organism>
<evidence type="ECO:0000259" key="1">
    <source>
        <dbReference type="Pfam" id="PF13471"/>
    </source>
</evidence>
<dbReference type="EMBL" id="QQWO01000005">
    <property type="protein sequence ID" value="RSV04741.1"/>
    <property type="molecule type" value="Genomic_DNA"/>
</dbReference>
<accession>A0AAJ4S530</accession>
<dbReference type="Proteomes" id="UP000286681">
    <property type="component" value="Unassembled WGS sequence"/>
</dbReference>
<protein>
    <submittedName>
        <fullName evidence="2">Lasso peptide biosynthesis B2 protein</fullName>
    </submittedName>
</protein>
<gene>
    <name evidence="2" type="ORF">CA257_07460</name>
</gene>
<evidence type="ECO:0000313" key="3">
    <source>
        <dbReference type="Proteomes" id="UP000286681"/>
    </source>
</evidence>
<reference evidence="2 3" key="1">
    <citation type="submission" date="2018-07" db="EMBL/GenBank/DDBJ databases">
        <title>Genomic and Epidemiologic Investigation of an Indolent Hospital Outbreak.</title>
        <authorList>
            <person name="Johnson R.C."/>
            <person name="Deming C."/>
            <person name="Conlan S."/>
            <person name="Zellmer C.J."/>
            <person name="Michelin A.V."/>
            <person name="Lee-Lin S."/>
            <person name="Thomas P.J."/>
            <person name="Park M."/>
            <person name="Weingarten R.A."/>
            <person name="Less J."/>
            <person name="Dekker J.P."/>
            <person name="Frank K.M."/>
            <person name="Musser K.A."/>
            <person name="Mcquiston J.R."/>
            <person name="Henderson D.K."/>
            <person name="Lau A.F."/>
            <person name="Palmore T.N."/>
            <person name="Segre J.A."/>
        </authorList>
    </citation>
    <scope>NUCLEOTIDE SEQUENCE [LARGE SCALE GENOMIC DNA]</scope>
    <source>
        <strain evidence="2 3">SK-NIH.Env10_0317</strain>
    </source>
</reference>
<dbReference type="InterPro" id="IPR032708">
    <property type="entry name" value="McjB_C"/>
</dbReference>
<sequence length="223" mass="24581">MQTMPDLGLRSGISHQSFGDFAIVLDLERDRYWRIGGGAPFALDWICGRKAGPLRPDPIEHLHRMGLVEKSANPIASQQSSLPPGVTSAIEWSGPPIRQRVADVIEVAARLILARLSVRRRRLHRLTAAVSDTRAICRRAPAGDIGTLARRFHGSRRLIPLADQCLPDTLAFLRFAQRRGHSARLVFGVVPTPFAAHCWAQSGDLILNDALGHTRSFTPILVI</sequence>
<name>A0AAJ4S530_9SPHN</name>
<proteinExistence type="predicted"/>
<feature type="domain" description="Microcin J25-processing protein McjB C-terminal" evidence="1">
    <location>
        <begin position="113"/>
        <end position="221"/>
    </location>
</feature>
<dbReference type="Pfam" id="PF13471">
    <property type="entry name" value="Transglut_core3"/>
    <property type="match status" value="1"/>
</dbReference>
<comment type="caution">
    <text evidence="2">The sequence shown here is derived from an EMBL/GenBank/DDBJ whole genome shotgun (WGS) entry which is preliminary data.</text>
</comment>